<dbReference type="GO" id="GO:0005737">
    <property type="term" value="C:cytoplasm"/>
    <property type="evidence" value="ECO:0007669"/>
    <property type="project" value="TreeGrafter"/>
</dbReference>
<sequence>MVMQKGSKILHLISYSRQQIYLMKALRLYTALVALVTATYLVAFSMQFVQVELPYYWWYLTTVWLPQCIPPCSFIFLQWNSATKSLRKENNSERSDTAEDAMVATPRITTYDPSTTLTLSSKTNPSAHDRHSLLHPDPFAVSSLTTNDTSSTTDEDDSAVVVGLSLRLVLPEPLPHGCYVAIETQSPLDSKWIRVGTTETLTASPTTTTTSSSSSSYVVMFLSVVPVPASGTVRFLVFAARDPLQRSSDSDDLSNDDMSVQYQGIVDGLEYLDDDASDSDYEQGGDDNDPLLRLLQPPDRCVASFSVEGCFDYYSTGHSTTLRATHSRFQSSTAACHLVVTVVPCRRPSSNDQDMTTMVATYHLQDQHVLVVETLTESAYSNSIPGQYLDIVLARRTKAYFQASRELDQFLAMEHARLHQGVTAAAGMGSLYENLLEQIQGEADRRQCRDWYGRLMMCSLFKKHVELACIPLNLHLQTMHVAPQPSNLPPSNLYPHRISQLHDVCLYDTTTVGAFAAHVYEFKQGGVFSLRQEASKCSISGGSQSSSLFPTTWQYLSQVERRRCDLEWTVNTRLDVCVPQALAALATALTATLRRLVHQPLQFERLIQLGFVFHVESLLSTYGAELGMLEDMMEAMQTVGTFRILLVPHADNASDTQGQVVESVDLYTNVDDAVAGHRRHDHAKSDDTVNQRTYILFIIHT</sequence>
<feature type="transmembrane region" description="Helical" evidence="3">
    <location>
        <begin position="55"/>
        <end position="77"/>
    </location>
</feature>
<evidence type="ECO:0000256" key="1">
    <source>
        <dbReference type="ARBA" id="ARBA00022801"/>
    </source>
</evidence>
<dbReference type="PANTHER" id="PTHR12187">
    <property type="entry name" value="AGAP000124-PA"/>
    <property type="match status" value="1"/>
</dbReference>
<evidence type="ECO:0000256" key="3">
    <source>
        <dbReference type="SAM" id="Phobius"/>
    </source>
</evidence>
<name>A0A3R6XIT5_APHAT</name>
<organism evidence="4 5">
    <name type="scientific">Aphanomyces astaci</name>
    <name type="common">Crayfish plague agent</name>
    <dbReference type="NCBI Taxonomy" id="112090"/>
    <lineage>
        <taxon>Eukaryota</taxon>
        <taxon>Sar</taxon>
        <taxon>Stramenopiles</taxon>
        <taxon>Oomycota</taxon>
        <taxon>Saprolegniomycetes</taxon>
        <taxon>Saprolegniales</taxon>
        <taxon>Verrucalvaceae</taxon>
        <taxon>Aphanomyces</taxon>
    </lineage>
</organism>
<keyword evidence="3" id="KW-0812">Transmembrane</keyword>
<comment type="caution">
    <text evidence="4">The sequence shown here is derived from an EMBL/GenBank/DDBJ whole genome shotgun (WGS) entry which is preliminary data.</text>
</comment>
<feature type="transmembrane region" description="Helical" evidence="3">
    <location>
        <begin position="217"/>
        <end position="240"/>
    </location>
</feature>
<evidence type="ECO:0000313" key="5">
    <source>
        <dbReference type="Proteomes" id="UP000286510"/>
    </source>
</evidence>
<accession>A0A3R6XIT5</accession>
<dbReference type="InterPro" id="IPR039034">
    <property type="entry name" value="INPP4"/>
</dbReference>
<feature type="non-terminal residue" evidence="4">
    <location>
        <position position="701"/>
    </location>
</feature>
<gene>
    <name evidence="4" type="ORF">DYB26_014654</name>
</gene>
<keyword evidence="2" id="KW-0443">Lipid metabolism</keyword>
<dbReference type="AlphaFoldDB" id="A0A3R6XIT5"/>
<dbReference type="GO" id="GO:0016316">
    <property type="term" value="F:phosphatidylinositol-3,4-bisphosphate 4-phosphatase activity"/>
    <property type="evidence" value="ECO:0007669"/>
    <property type="project" value="InterPro"/>
</dbReference>
<keyword evidence="3" id="KW-0472">Membrane</keyword>
<evidence type="ECO:0000256" key="2">
    <source>
        <dbReference type="ARBA" id="ARBA00023098"/>
    </source>
</evidence>
<dbReference type="EMBL" id="QUTF01018655">
    <property type="protein sequence ID" value="RHZ01664.1"/>
    <property type="molecule type" value="Genomic_DNA"/>
</dbReference>
<protein>
    <submittedName>
        <fullName evidence="4">Uncharacterized protein</fullName>
    </submittedName>
</protein>
<dbReference type="Proteomes" id="UP000286510">
    <property type="component" value="Unassembled WGS sequence"/>
</dbReference>
<keyword evidence="1" id="KW-0378">Hydrolase</keyword>
<reference evidence="4 5" key="1">
    <citation type="submission" date="2018-08" db="EMBL/GenBank/DDBJ databases">
        <title>Aphanomyces genome sequencing and annotation.</title>
        <authorList>
            <person name="Minardi D."/>
            <person name="Oidtmann B."/>
            <person name="Van Der Giezen M."/>
            <person name="Studholme D.J."/>
        </authorList>
    </citation>
    <scope>NUCLEOTIDE SEQUENCE [LARGE SCALE GENOMIC DNA]</scope>
    <source>
        <strain evidence="4 5">FDL457</strain>
    </source>
</reference>
<proteinExistence type="predicted"/>
<feature type="transmembrane region" description="Helical" evidence="3">
    <location>
        <begin position="21"/>
        <end position="43"/>
    </location>
</feature>
<dbReference type="PANTHER" id="PTHR12187:SF11">
    <property type="entry name" value="PHOSPHATIDYLINOSITOL-3,4-BISPHOSPHATE 4-PHOSPHATASE"/>
    <property type="match status" value="1"/>
</dbReference>
<evidence type="ECO:0000313" key="4">
    <source>
        <dbReference type="EMBL" id="RHZ01664.1"/>
    </source>
</evidence>
<keyword evidence="3" id="KW-1133">Transmembrane helix</keyword>